<dbReference type="AlphaFoldDB" id="A0A1E5VRV4"/>
<reference evidence="2 3" key="1">
    <citation type="submission" date="2016-09" db="EMBL/GenBank/DDBJ databases">
        <title>The draft genome of Dichanthelium oligosanthes: A C3 panicoid grass species.</title>
        <authorList>
            <person name="Studer A.J."/>
            <person name="Schnable J.C."/>
            <person name="Brutnell T.P."/>
        </authorList>
    </citation>
    <scope>NUCLEOTIDE SEQUENCE [LARGE SCALE GENOMIC DNA]</scope>
    <source>
        <strain evidence="3">cv. Kellogg 1175</strain>
        <tissue evidence="2">Leaf</tissue>
    </source>
</reference>
<keyword evidence="1" id="KW-0472">Membrane</keyword>
<accession>A0A1E5VRV4</accession>
<evidence type="ECO:0000256" key="1">
    <source>
        <dbReference type="SAM" id="Phobius"/>
    </source>
</evidence>
<keyword evidence="1" id="KW-1133">Transmembrane helix</keyword>
<dbReference type="EMBL" id="LWDX02031518">
    <property type="protein sequence ID" value="OEL27847.1"/>
    <property type="molecule type" value="Genomic_DNA"/>
</dbReference>
<keyword evidence="1" id="KW-0812">Transmembrane</keyword>
<proteinExistence type="predicted"/>
<sequence>LFQHAGPTDPTRELEAELPRLEVVRRVASVLKTGVAIEAALNNHPPARSVAHNPRHVSLFTFPLFLPARVMPIFFLTLVFPLH</sequence>
<protein>
    <submittedName>
        <fullName evidence="2">Uncharacterized protein</fullName>
    </submittedName>
</protein>
<feature type="transmembrane region" description="Helical" evidence="1">
    <location>
        <begin position="57"/>
        <end position="80"/>
    </location>
</feature>
<name>A0A1E5VRV4_9POAL</name>
<keyword evidence="3" id="KW-1185">Reference proteome</keyword>
<feature type="non-terminal residue" evidence="2">
    <location>
        <position position="1"/>
    </location>
</feature>
<evidence type="ECO:0000313" key="3">
    <source>
        <dbReference type="Proteomes" id="UP000095767"/>
    </source>
</evidence>
<comment type="caution">
    <text evidence="2">The sequence shown here is derived from an EMBL/GenBank/DDBJ whole genome shotgun (WGS) entry which is preliminary data.</text>
</comment>
<gene>
    <name evidence="2" type="ORF">BAE44_0011134</name>
</gene>
<organism evidence="2 3">
    <name type="scientific">Dichanthelium oligosanthes</name>
    <dbReference type="NCBI Taxonomy" id="888268"/>
    <lineage>
        <taxon>Eukaryota</taxon>
        <taxon>Viridiplantae</taxon>
        <taxon>Streptophyta</taxon>
        <taxon>Embryophyta</taxon>
        <taxon>Tracheophyta</taxon>
        <taxon>Spermatophyta</taxon>
        <taxon>Magnoliopsida</taxon>
        <taxon>Liliopsida</taxon>
        <taxon>Poales</taxon>
        <taxon>Poaceae</taxon>
        <taxon>PACMAD clade</taxon>
        <taxon>Panicoideae</taxon>
        <taxon>Panicodae</taxon>
        <taxon>Paniceae</taxon>
        <taxon>Dichantheliinae</taxon>
        <taxon>Dichanthelium</taxon>
    </lineage>
</organism>
<dbReference type="Proteomes" id="UP000095767">
    <property type="component" value="Unassembled WGS sequence"/>
</dbReference>
<evidence type="ECO:0000313" key="2">
    <source>
        <dbReference type="EMBL" id="OEL27847.1"/>
    </source>
</evidence>